<dbReference type="Pfam" id="PF06114">
    <property type="entry name" value="Peptidase_M78"/>
    <property type="match status" value="1"/>
</dbReference>
<accession>A0A7Y6RFU7</accession>
<dbReference type="AlphaFoldDB" id="A0A7Y6RFU7"/>
<dbReference type="Proteomes" id="UP000589984">
    <property type="component" value="Unassembled WGS sequence"/>
</dbReference>
<keyword evidence="3" id="KW-1185">Reference proteome</keyword>
<comment type="caution">
    <text evidence="2">The sequence shown here is derived from an EMBL/GenBank/DDBJ whole genome shotgun (WGS) entry which is preliminary data.</text>
</comment>
<proteinExistence type="predicted"/>
<organism evidence="2 3">
    <name type="scientific">Vreelandella maris</name>
    <dbReference type="NCBI Taxonomy" id="2729617"/>
    <lineage>
        <taxon>Bacteria</taxon>
        <taxon>Pseudomonadati</taxon>
        <taxon>Pseudomonadota</taxon>
        <taxon>Gammaproteobacteria</taxon>
        <taxon>Oceanospirillales</taxon>
        <taxon>Halomonadaceae</taxon>
        <taxon>Vreelandella</taxon>
    </lineage>
</organism>
<gene>
    <name evidence="2" type="ORF">HUO07_19000</name>
</gene>
<dbReference type="InterPro" id="IPR010359">
    <property type="entry name" value="IrrE_HExxH"/>
</dbReference>
<feature type="domain" description="IrrE N-terminal-like" evidence="1">
    <location>
        <begin position="96"/>
        <end position="175"/>
    </location>
</feature>
<sequence length="197" mass="22750">MNRSHATKATPKCGQEIREIAQAIRDEITGLMTSNHARPIHRLPMMRIFELLYIQEEFAMHIVSDEELPNAAAETEPDEQIITIRESVYNAAAEGDREALFTLAHELGHLFMHADQPRSFARGSNSYSLESDCEWQADKFASEFLVDKRLIDTDWSIYKVQETFGVTWKIAREALEEKKREDKFAQQMQRFGLPPFS</sequence>
<evidence type="ECO:0000259" key="1">
    <source>
        <dbReference type="Pfam" id="PF06114"/>
    </source>
</evidence>
<name>A0A7Y6RFU7_9GAMM</name>
<dbReference type="Gene3D" id="1.10.10.2910">
    <property type="match status" value="1"/>
</dbReference>
<reference evidence="2 3" key="1">
    <citation type="submission" date="2020-06" db="EMBL/GenBank/DDBJ databases">
        <title>Halomonas sp. QX-1 draft genome sequence.</title>
        <authorList>
            <person name="Qiu X."/>
        </authorList>
    </citation>
    <scope>NUCLEOTIDE SEQUENCE [LARGE SCALE GENOMIC DNA]</scope>
    <source>
        <strain evidence="2 3">QX-1</strain>
    </source>
</reference>
<dbReference type="EMBL" id="JABWCV010000031">
    <property type="protein sequence ID" value="NVF16234.1"/>
    <property type="molecule type" value="Genomic_DNA"/>
</dbReference>
<evidence type="ECO:0000313" key="2">
    <source>
        <dbReference type="EMBL" id="NVF16234.1"/>
    </source>
</evidence>
<protein>
    <submittedName>
        <fullName evidence="2">ImmA/IrrE family metallo-endopeptidase</fullName>
    </submittedName>
</protein>
<dbReference type="RefSeq" id="WP_176304817.1">
    <property type="nucleotide sequence ID" value="NZ_JABWCV010000031.1"/>
</dbReference>
<evidence type="ECO:0000313" key="3">
    <source>
        <dbReference type="Proteomes" id="UP000589984"/>
    </source>
</evidence>